<dbReference type="SUPFAM" id="SSF56601">
    <property type="entry name" value="beta-lactamase/transpeptidase-like"/>
    <property type="match status" value="1"/>
</dbReference>
<feature type="domain" description="Beta-lactamase-related" evidence="1">
    <location>
        <begin position="23"/>
        <end position="157"/>
    </location>
</feature>
<dbReference type="Gene3D" id="3.40.710.10">
    <property type="entry name" value="DD-peptidase/beta-lactamase superfamily"/>
    <property type="match status" value="1"/>
</dbReference>
<dbReference type="InterPro" id="IPR001466">
    <property type="entry name" value="Beta-lactam-related"/>
</dbReference>
<reference evidence="2 3" key="1">
    <citation type="submission" date="2015-12" db="EMBL/GenBank/DDBJ databases">
        <title>Draft genome sequence of Moniliophthora roreri, the causal agent of frosty pod rot of cacao.</title>
        <authorList>
            <person name="Aime M.C."/>
            <person name="Diaz-Valderrama J.R."/>
            <person name="Kijpornyongpan T."/>
            <person name="Phillips-Mora W."/>
        </authorList>
    </citation>
    <scope>NUCLEOTIDE SEQUENCE [LARGE SCALE GENOMIC DNA]</scope>
    <source>
        <strain evidence="2 3">MCA 2952</strain>
    </source>
</reference>
<dbReference type="PANTHER" id="PTHR43283:SF3">
    <property type="entry name" value="BETA-LACTAMASE FAMILY PROTEIN (AFU_ORTHOLOGUE AFUA_5G07500)"/>
    <property type="match status" value="1"/>
</dbReference>
<accession>A0A0W0FYU3</accession>
<gene>
    <name evidence="2" type="ORF">WG66_5964</name>
</gene>
<sequence>MILTPEIDQFIEGILSSWNSPGGVSVAVVKQHDKDGTWHVETKGYGVAQVKGGKKMDEDSLVCIASNSKIFTTVAAGLLISDESLSPRISWDTKIADILPKGVWKLADPIASSETTIVDAMSHRTGLPRHDLMYTRTDTTESIVNLIHPVLNSQMLRFITATKTPSSQALSSIPLHMAV</sequence>
<dbReference type="AlphaFoldDB" id="A0A0W0FYU3"/>
<organism evidence="2 3">
    <name type="scientific">Moniliophthora roreri</name>
    <name type="common">Frosty pod rot fungus</name>
    <name type="synonym">Monilia roreri</name>
    <dbReference type="NCBI Taxonomy" id="221103"/>
    <lineage>
        <taxon>Eukaryota</taxon>
        <taxon>Fungi</taxon>
        <taxon>Dikarya</taxon>
        <taxon>Basidiomycota</taxon>
        <taxon>Agaricomycotina</taxon>
        <taxon>Agaricomycetes</taxon>
        <taxon>Agaricomycetidae</taxon>
        <taxon>Agaricales</taxon>
        <taxon>Marasmiineae</taxon>
        <taxon>Marasmiaceae</taxon>
        <taxon>Moniliophthora</taxon>
    </lineage>
</organism>
<evidence type="ECO:0000259" key="1">
    <source>
        <dbReference type="Pfam" id="PF00144"/>
    </source>
</evidence>
<evidence type="ECO:0000313" key="3">
    <source>
        <dbReference type="Proteomes" id="UP000054988"/>
    </source>
</evidence>
<dbReference type="InterPro" id="IPR012338">
    <property type="entry name" value="Beta-lactam/transpept-like"/>
</dbReference>
<proteinExistence type="predicted"/>
<dbReference type="Proteomes" id="UP000054988">
    <property type="component" value="Unassembled WGS sequence"/>
</dbReference>
<protein>
    <recommendedName>
        <fullName evidence="1">Beta-lactamase-related domain-containing protein</fullName>
    </recommendedName>
</protein>
<evidence type="ECO:0000313" key="2">
    <source>
        <dbReference type="EMBL" id="KTB41457.1"/>
    </source>
</evidence>
<comment type="caution">
    <text evidence="2">The sequence shown here is derived from an EMBL/GenBank/DDBJ whole genome shotgun (WGS) entry which is preliminary data.</text>
</comment>
<name>A0A0W0FYU3_MONRR</name>
<dbReference type="Pfam" id="PF00144">
    <property type="entry name" value="Beta-lactamase"/>
    <property type="match status" value="1"/>
</dbReference>
<dbReference type="EMBL" id="LATX01001458">
    <property type="protein sequence ID" value="KTB41457.1"/>
    <property type="molecule type" value="Genomic_DNA"/>
</dbReference>
<dbReference type="InterPro" id="IPR050789">
    <property type="entry name" value="Diverse_Enzym_Activities"/>
</dbReference>
<dbReference type="PANTHER" id="PTHR43283">
    <property type="entry name" value="BETA-LACTAMASE-RELATED"/>
    <property type="match status" value="1"/>
</dbReference>